<accession>A0A1H7W9M7</accession>
<feature type="region of interest" description="Disordered" evidence="1">
    <location>
        <begin position="67"/>
        <end position="102"/>
    </location>
</feature>
<organism evidence="2 3">
    <name type="scientific">Rhodococcus maanshanensis</name>
    <dbReference type="NCBI Taxonomy" id="183556"/>
    <lineage>
        <taxon>Bacteria</taxon>
        <taxon>Bacillati</taxon>
        <taxon>Actinomycetota</taxon>
        <taxon>Actinomycetes</taxon>
        <taxon>Mycobacteriales</taxon>
        <taxon>Nocardiaceae</taxon>
        <taxon>Rhodococcus</taxon>
    </lineage>
</organism>
<reference evidence="3" key="1">
    <citation type="submission" date="2016-10" db="EMBL/GenBank/DDBJ databases">
        <authorList>
            <person name="Varghese N."/>
            <person name="Submissions S."/>
        </authorList>
    </citation>
    <scope>NUCLEOTIDE SEQUENCE [LARGE SCALE GENOMIC DNA]</scope>
    <source>
        <strain evidence="3">DSM 44675</strain>
    </source>
</reference>
<dbReference type="OrthoDB" id="4377572at2"/>
<evidence type="ECO:0000313" key="2">
    <source>
        <dbReference type="EMBL" id="SEM17637.1"/>
    </source>
</evidence>
<dbReference type="InterPro" id="IPR032716">
    <property type="entry name" value="ACC_epsilon"/>
</dbReference>
<dbReference type="Pfam" id="PF13822">
    <property type="entry name" value="ACC_epsilon"/>
    <property type="match status" value="1"/>
</dbReference>
<dbReference type="AlphaFoldDB" id="A0A1H7W9M7"/>
<evidence type="ECO:0000313" key="3">
    <source>
        <dbReference type="Proteomes" id="UP000198677"/>
    </source>
</evidence>
<dbReference type="Proteomes" id="UP000198677">
    <property type="component" value="Unassembled WGS sequence"/>
</dbReference>
<evidence type="ECO:0000256" key="1">
    <source>
        <dbReference type="SAM" id="MobiDB-lite"/>
    </source>
</evidence>
<dbReference type="GO" id="GO:0003989">
    <property type="term" value="F:acetyl-CoA carboxylase activity"/>
    <property type="evidence" value="ECO:0007669"/>
    <property type="project" value="InterPro"/>
</dbReference>
<dbReference type="GO" id="GO:0004658">
    <property type="term" value="F:propionyl-CoA carboxylase activity"/>
    <property type="evidence" value="ECO:0007669"/>
    <property type="project" value="InterPro"/>
</dbReference>
<sequence>MTATRETTLEDVEVLSAAAEAVDSATVDIVAADSKGSQLPVIKVVKGAPTDIEVAALVTVFAAAAGAEEAPADTRPAERWGDPAGMHRGAAPLSPYAYSNRR</sequence>
<gene>
    <name evidence="2" type="ORF">SAMN05444583_12531</name>
</gene>
<name>A0A1H7W9M7_9NOCA</name>
<dbReference type="EMBL" id="FOAW01000025">
    <property type="protein sequence ID" value="SEM17637.1"/>
    <property type="molecule type" value="Genomic_DNA"/>
</dbReference>
<keyword evidence="3" id="KW-1185">Reference proteome</keyword>
<dbReference type="RefSeq" id="WP_083576809.1">
    <property type="nucleotide sequence ID" value="NZ_FOAW01000025.1"/>
</dbReference>
<proteinExistence type="predicted"/>
<protein>
    <submittedName>
        <fullName evidence="2">Acyl-CoA carboxylase epsilon subunit</fullName>
    </submittedName>
</protein>